<keyword evidence="2" id="KW-1185">Reference proteome</keyword>
<organism evidence="1 2">
    <name type="scientific">Pseudonocardia benzenivorans</name>
    <dbReference type="NCBI Taxonomy" id="228005"/>
    <lineage>
        <taxon>Bacteria</taxon>
        <taxon>Bacillati</taxon>
        <taxon>Actinomycetota</taxon>
        <taxon>Actinomycetes</taxon>
        <taxon>Pseudonocardiales</taxon>
        <taxon>Pseudonocardiaceae</taxon>
        <taxon>Pseudonocardia</taxon>
    </lineage>
</organism>
<dbReference type="Proteomes" id="UP001597182">
    <property type="component" value="Unassembled WGS sequence"/>
</dbReference>
<proteinExistence type="predicted"/>
<gene>
    <name evidence="1" type="ORF">ACFQ34_18795</name>
</gene>
<reference evidence="2" key="1">
    <citation type="journal article" date="2019" name="Int. J. Syst. Evol. Microbiol.">
        <title>The Global Catalogue of Microorganisms (GCM) 10K type strain sequencing project: providing services to taxonomists for standard genome sequencing and annotation.</title>
        <authorList>
            <consortium name="The Broad Institute Genomics Platform"/>
            <consortium name="The Broad Institute Genome Sequencing Center for Infectious Disease"/>
            <person name="Wu L."/>
            <person name="Ma J."/>
        </authorList>
    </citation>
    <scope>NUCLEOTIDE SEQUENCE [LARGE SCALE GENOMIC DNA]</scope>
    <source>
        <strain evidence="2">CCUG 49018</strain>
    </source>
</reference>
<name>A0ABW3VJL4_9PSEU</name>
<accession>A0ABW3VJL4</accession>
<evidence type="ECO:0000313" key="2">
    <source>
        <dbReference type="Proteomes" id="UP001597182"/>
    </source>
</evidence>
<sequence length="271" mass="28526">MHAQQMTVDERSLGAFPFAAPTADMLMEAVAHAAHGSAQATGPTPWYIDAVPDGVAMRMIVRRWTEASSPDAVLARIAAGTALRAARLAVVGFGRRAVTAHGPEPGVVAVLRAGGRREPCPEETAMLDGQRRSGVPRRPDPVVPEVGLLPWLRRAAEREGAWARSTGPMPHADVGPAWPDGRAVPEHPSGLLLGTDGLALHADVRLGQAIEAVRLTAAALGWWTRIAAAPADRDRLREALRGSARAVLGAHRRGATMAVLQLSPALAFVAA</sequence>
<comment type="caution">
    <text evidence="1">The sequence shown here is derived from an EMBL/GenBank/DDBJ whole genome shotgun (WGS) entry which is preliminary data.</text>
</comment>
<evidence type="ECO:0000313" key="1">
    <source>
        <dbReference type="EMBL" id="MFD1235342.1"/>
    </source>
</evidence>
<protein>
    <submittedName>
        <fullName evidence="1">Uncharacterized protein</fullName>
    </submittedName>
</protein>
<dbReference type="EMBL" id="JBHTMB010000157">
    <property type="protein sequence ID" value="MFD1235342.1"/>
    <property type="molecule type" value="Genomic_DNA"/>
</dbReference>
<dbReference type="RefSeq" id="WP_013674430.1">
    <property type="nucleotide sequence ID" value="NZ_BAABKS010000090.1"/>
</dbReference>